<sequence>MIRTALAFAAASALVFHLGGCQRGPATPAPSASQAEASPVQASQAPLAAANPADTPPQPSLSRRPEEVLDAFAAAIEARDWRAMRAFWGEHGTRSGMDEAAFAANWSKLKSPTVSVGRGQQEGAAGSIYYTAPVVVTDGERTIAGEVVLRRVNDIPGATSEQLRWHVESTTLEP</sequence>
<dbReference type="OrthoDB" id="485556at2"/>
<dbReference type="RefSeq" id="WP_144904929.1">
    <property type="nucleotide sequence ID" value="NZ_JACHOA010000005.1"/>
</dbReference>
<proteinExistence type="predicted"/>
<accession>A0A7W7ACA0</accession>
<evidence type="ECO:0000313" key="3">
    <source>
        <dbReference type="Proteomes" id="UP000538566"/>
    </source>
</evidence>
<feature type="region of interest" description="Disordered" evidence="1">
    <location>
        <begin position="24"/>
        <end position="65"/>
    </location>
</feature>
<dbReference type="Proteomes" id="UP000538566">
    <property type="component" value="Unassembled WGS sequence"/>
</dbReference>
<organism evidence="2 3">
    <name type="scientific">Novosphingobium taihuense</name>
    <dbReference type="NCBI Taxonomy" id="260085"/>
    <lineage>
        <taxon>Bacteria</taxon>
        <taxon>Pseudomonadati</taxon>
        <taxon>Pseudomonadota</taxon>
        <taxon>Alphaproteobacteria</taxon>
        <taxon>Sphingomonadales</taxon>
        <taxon>Sphingomonadaceae</taxon>
        <taxon>Novosphingobium</taxon>
    </lineage>
</organism>
<keyword evidence="3" id="KW-1185">Reference proteome</keyword>
<evidence type="ECO:0000256" key="1">
    <source>
        <dbReference type="SAM" id="MobiDB-lite"/>
    </source>
</evidence>
<evidence type="ECO:0000313" key="2">
    <source>
        <dbReference type="EMBL" id="MBB4614379.1"/>
    </source>
</evidence>
<name>A0A7W7ACA0_9SPHN</name>
<gene>
    <name evidence="2" type="ORF">GGR37_002666</name>
</gene>
<dbReference type="InterPro" id="IPR032710">
    <property type="entry name" value="NTF2-like_dom_sf"/>
</dbReference>
<dbReference type="SUPFAM" id="SSF54427">
    <property type="entry name" value="NTF2-like"/>
    <property type="match status" value="1"/>
</dbReference>
<comment type="caution">
    <text evidence="2">The sequence shown here is derived from an EMBL/GenBank/DDBJ whole genome shotgun (WGS) entry which is preliminary data.</text>
</comment>
<dbReference type="AlphaFoldDB" id="A0A7W7ACA0"/>
<feature type="compositionally biased region" description="Low complexity" evidence="1">
    <location>
        <begin position="25"/>
        <end position="53"/>
    </location>
</feature>
<reference evidence="2 3" key="1">
    <citation type="submission" date="2020-08" db="EMBL/GenBank/DDBJ databases">
        <title>Genomic Encyclopedia of Type Strains, Phase IV (KMG-IV): sequencing the most valuable type-strain genomes for metagenomic binning, comparative biology and taxonomic classification.</title>
        <authorList>
            <person name="Goeker M."/>
        </authorList>
    </citation>
    <scope>NUCLEOTIDE SEQUENCE [LARGE SCALE GENOMIC DNA]</scope>
    <source>
        <strain evidence="2 3">DSM 17507</strain>
    </source>
</reference>
<dbReference type="EMBL" id="JACHOA010000005">
    <property type="protein sequence ID" value="MBB4614379.1"/>
    <property type="molecule type" value="Genomic_DNA"/>
</dbReference>
<protein>
    <submittedName>
        <fullName evidence="2">Uncharacterized protein</fullName>
    </submittedName>
</protein>